<feature type="transmembrane region" description="Helical" evidence="2">
    <location>
        <begin position="721"/>
        <end position="741"/>
    </location>
</feature>
<keyword evidence="5" id="KW-1185">Reference proteome</keyword>
<proteinExistence type="predicted"/>
<keyword evidence="2" id="KW-0472">Membrane</keyword>
<evidence type="ECO:0000313" key="4">
    <source>
        <dbReference type="EMBL" id="MBB6032652.1"/>
    </source>
</evidence>
<feature type="region of interest" description="Disordered" evidence="1">
    <location>
        <begin position="277"/>
        <end position="361"/>
    </location>
</feature>
<name>A0A841FGH3_9ACTN</name>
<protein>
    <submittedName>
        <fullName evidence="4">Uncharacterized protein</fullName>
    </submittedName>
</protein>
<evidence type="ECO:0000313" key="5">
    <source>
        <dbReference type="Proteomes" id="UP000548476"/>
    </source>
</evidence>
<feature type="chain" id="PRO_5038450447" evidence="3">
    <location>
        <begin position="27"/>
        <end position="762"/>
    </location>
</feature>
<keyword evidence="2" id="KW-0812">Transmembrane</keyword>
<reference evidence="4 5" key="1">
    <citation type="submission" date="2020-08" db="EMBL/GenBank/DDBJ databases">
        <title>Genomic Encyclopedia of Type Strains, Phase IV (KMG-IV): sequencing the most valuable type-strain genomes for metagenomic binning, comparative biology and taxonomic classification.</title>
        <authorList>
            <person name="Goeker M."/>
        </authorList>
    </citation>
    <scope>NUCLEOTIDE SEQUENCE [LARGE SCALE GENOMIC DNA]</scope>
    <source>
        <strain evidence="4 5">YIM 65646</strain>
    </source>
</reference>
<feature type="compositionally biased region" description="Low complexity" evidence="1">
    <location>
        <begin position="321"/>
        <end position="330"/>
    </location>
</feature>
<comment type="caution">
    <text evidence="4">The sequence shown here is derived from an EMBL/GenBank/DDBJ whole genome shotgun (WGS) entry which is preliminary data.</text>
</comment>
<dbReference type="RefSeq" id="WP_184785539.1">
    <property type="nucleotide sequence ID" value="NZ_BONT01000035.1"/>
</dbReference>
<accession>A0A841FGH3</accession>
<dbReference type="EMBL" id="JACHGT010000001">
    <property type="protein sequence ID" value="MBB6032652.1"/>
    <property type="molecule type" value="Genomic_DNA"/>
</dbReference>
<feature type="compositionally biased region" description="Polar residues" evidence="1">
    <location>
        <begin position="338"/>
        <end position="360"/>
    </location>
</feature>
<dbReference type="AlphaFoldDB" id="A0A841FGH3"/>
<gene>
    <name evidence="4" type="ORF">HNR73_000494</name>
</gene>
<dbReference type="Proteomes" id="UP000548476">
    <property type="component" value="Unassembled WGS sequence"/>
</dbReference>
<feature type="signal peptide" evidence="3">
    <location>
        <begin position="1"/>
        <end position="26"/>
    </location>
</feature>
<keyword evidence="3" id="KW-0732">Signal</keyword>
<keyword evidence="2" id="KW-1133">Transmembrane helix</keyword>
<sequence>MNRLFRRISASATCLLLLLVSIAYIAAPVPARAEPVPPGPYRIGAGFTPPVNQPPVEFDVPSVGFWSDELTWNKDTEEISWGTLTYDWEEIEEIAQLDSIQPSGDYLVGSIEHVLSRWHKWRVKPKNSADWAKMSASARAKKWGTWLKTYGTSTSNGLQGTGFELLVGQVQGYTAQGFEHDTKVSENIDERPDFGLRTGPESYSHLVEVKSGAWTMEQIRSRFELAVQTGATKLDVYFSKRPGKKRIAELERLAAEYPGVESRLFVYPAKARKIVNPSTYENPPDGSGSGAAPPSGPGPTSPPGSLVAGGQNGAESPSTDAFSGSPASPEEAAETSEMTEQLAQDSGYNSSGDAEMTSDQLGGVDFSTLELRYVSDTYDGGLGTGVDYAYSVDAAEGVDVSYGGRESAQLAADAFFTWLALPTDTFWVNLNPDEPDRIIDEDFGSTDAGRVLLEADLDMKKIVADFIHPDTKGGAKYWEALRGETKCISMRQWIVPKPAVVKDDGDSLFILDAPLEVKMEGEYLESKGAGGTAGCSGQSGGDTDHNEGVYADLILPKVEEAVNTAPEFAELRRVYASRVAAEWYRHRSETKTTAYSDIIDSGDVSAWPAREDWDPKDVFDDYVKSYTEGEFNVERRTRQGDYIVTTTYIYGGVTFFDVPSRSVSDEEFAAEHPALNAAVGESMLAPTVEEGAAGIWLGGRSTERPLWDPLPPPPTPLGNPFFWVLSTLPVAGWLAVGVFLWRRKTKATTPPTFAGTSGPVTR</sequence>
<evidence type="ECO:0000256" key="1">
    <source>
        <dbReference type="SAM" id="MobiDB-lite"/>
    </source>
</evidence>
<feature type="compositionally biased region" description="Low complexity" evidence="1">
    <location>
        <begin position="283"/>
        <end position="293"/>
    </location>
</feature>
<evidence type="ECO:0000256" key="3">
    <source>
        <dbReference type="SAM" id="SignalP"/>
    </source>
</evidence>
<evidence type="ECO:0000256" key="2">
    <source>
        <dbReference type="SAM" id="Phobius"/>
    </source>
</evidence>
<organism evidence="4 5">
    <name type="scientific">Phytomonospora endophytica</name>
    <dbReference type="NCBI Taxonomy" id="714109"/>
    <lineage>
        <taxon>Bacteria</taxon>
        <taxon>Bacillati</taxon>
        <taxon>Actinomycetota</taxon>
        <taxon>Actinomycetes</taxon>
        <taxon>Micromonosporales</taxon>
        <taxon>Micromonosporaceae</taxon>
        <taxon>Phytomonospora</taxon>
    </lineage>
</organism>